<keyword evidence="7" id="KW-0547">Nucleotide-binding</keyword>
<feature type="compositionally biased region" description="Basic residues" evidence="9">
    <location>
        <begin position="244"/>
        <end position="255"/>
    </location>
</feature>
<dbReference type="SUPFAM" id="SSF52540">
    <property type="entry name" value="P-loop containing nucleoside triphosphate hydrolases"/>
    <property type="match status" value="1"/>
</dbReference>
<evidence type="ECO:0000256" key="3">
    <source>
        <dbReference type="ARBA" id="ARBA00022806"/>
    </source>
</evidence>
<dbReference type="GO" id="GO:0016787">
    <property type="term" value="F:hydrolase activity"/>
    <property type="evidence" value="ECO:0007669"/>
    <property type="project" value="UniProtKB-KW"/>
</dbReference>
<comment type="caution">
    <text evidence="7">Lacks conserved residue(s) required for the propagation of feature annotation.</text>
</comment>
<keyword evidence="2 7" id="KW-0378">Hydrolase</keyword>
<dbReference type="AlphaFoldDB" id="A0A518ERY0"/>
<evidence type="ECO:0000256" key="1">
    <source>
        <dbReference type="ARBA" id="ARBA00022472"/>
    </source>
</evidence>
<evidence type="ECO:0000259" key="10">
    <source>
        <dbReference type="PROSITE" id="PS51856"/>
    </source>
</evidence>
<feature type="compositionally biased region" description="Basic and acidic residues" evidence="9">
    <location>
        <begin position="79"/>
        <end position="89"/>
    </location>
</feature>
<dbReference type="NCBIfam" id="NF006886">
    <property type="entry name" value="PRK09376.1"/>
    <property type="match status" value="1"/>
</dbReference>
<keyword evidence="12" id="KW-1185">Reference proteome</keyword>
<reference evidence="11 12" key="1">
    <citation type="submission" date="2019-02" db="EMBL/GenBank/DDBJ databases">
        <title>Deep-cultivation of Planctomycetes and their phenomic and genomic characterization uncovers novel biology.</title>
        <authorList>
            <person name="Wiegand S."/>
            <person name="Jogler M."/>
            <person name="Boedeker C."/>
            <person name="Pinto D."/>
            <person name="Vollmers J."/>
            <person name="Rivas-Marin E."/>
            <person name="Kohn T."/>
            <person name="Peeters S.H."/>
            <person name="Heuer A."/>
            <person name="Rast P."/>
            <person name="Oberbeckmann S."/>
            <person name="Bunk B."/>
            <person name="Jeske O."/>
            <person name="Meyerdierks A."/>
            <person name="Storesund J.E."/>
            <person name="Kallscheuer N."/>
            <person name="Luecker S."/>
            <person name="Lage O.M."/>
            <person name="Pohl T."/>
            <person name="Merkel B.J."/>
            <person name="Hornburger P."/>
            <person name="Mueller R.-W."/>
            <person name="Bruemmer F."/>
            <person name="Labrenz M."/>
            <person name="Spormann A.M."/>
            <person name="Op den Camp H."/>
            <person name="Overmann J."/>
            <person name="Amann R."/>
            <person name="Jetten M.S.M."/>
            <person name="Mascher T."/>
            <person name="Medema M.H."/>
            <person name="Devos D.P."/>
            <person name="Kaster A.-K."/>
            <person name="Ovreas L."/>
            <person name="Rohde M."/>
            <person name="Galperin M.Y."/>
            <person name="Jogler C."/>
        </authorList>
    </citation>
    <scope>NUCLEOTIDE SEQUENCE [LARGE SCALE GENOMIC DNA]</scope>
    <source>
        <strain evidence="11 12">Poly30</strain>
    </source>
</reference>
<accession>A0A518ERY0</accession>
<dbReference type="OrthoDB" id="9768243at2"/>
<evidence type="ECO:0000256" key="5">
    <source>
        <dbReference type="ARBA" id="ARBA00023015"/>
    </source>
</evidence>
<feature type="compositionally biased region" description="Basic and acidic residues" evidence="9">
    <location>
        <begin position="1"/>
        <end position="10"/>
    </location>
</feature>
<feature type="compositionally biased region" description="Basic and acidic residues" evidence="9">
    <location>
        <begin position="289"/>
        <end position="316"/>
    </location>
</feature>
<dbReference type="InterPro" id="IPR012340">
    <property type="entry name" value="NA-bd_OB-fold"/>
</dbReference>
<dbReference type="Pfam" id="PF00006">
    <property type="entry name" value="ATP-synt_ab"/>
    <property type="match status" value="1"/>
</dbReference>
<dbReference type="GO" id="GO:0004386">
    <property type="term" value="F:helicase activity"/>
    <property type="evidence" value="ECO:0007669"/>
    <property type="project" value="UniProtKB-UniRule"/>
</dbReference>
<dbReference type="PANTHER" id="PTHR46425:SF1">
    <property type="entry name" value="TRANSCRIPTION TERMINATION FACTOR RHO"/>
    <property type="match status" value="1"/>
</dbReference>
<proteinExistence type="inferred from homology"/>
<dbReference type="InterPro" id="IPR004665">
    <property type="entry name" value="Term_rho"/>
</dbReference>
<keyword evidence="7" id="KW-0067">ATP-binding</keyword>
<feature type="compositionally biased region" description="Basic residues" evidence="9">
    <location>
        <begin position="172"/>
        <end position="185"/>
    </location>
</feature>
<feature type="binding site" evidence="7">
    <location>
        <begin position="446"/>
        <end position="451"/>
    </location>
    <ligand>
        <name>ATP</name>
        <dbReference type="ChEBI" id="CHEBI:30616"/>
    </ligand>
</feature>
<evidence type="ECO:0000256" key="4">
    <source>
        <dbReference type="ARBA" id="ARBA00022884"/>
    </source>
</evidence>
<feature type="compositionally biased region" description="Basic and acidic residues" evidence="9">
    <location>
        <begin position="229"/>
        <end position="243"/>
    </location>
</feature>
<name>A0A518ERY0_9BACT</name>
<comment type="function">
    <text evidence="7">Facilitates transcription termination by a mechanism that involves Rho binding to the nascent RNA, activation of Rho's RNA-dependent ATPase activity, and release of the mRNA from the DNA template.</text>
</comment>
<sequence>MTAKDTKSLGDHQAALPFGALPDSESDAPSGTRKKATRKKATAKKATTKKPAAKKKAVRKKAASSSPEVESDGPAGEVEAAKPVREKVAKKAVRKTAASRKADEPAPVASAPETTKAESNEVTDAPPARRTRRKPVDEAPAESTSDARPERDAEASQERADSDSSGDEEGGRKRRRTRRGRRRRNRDGEEGQDDRSDAKGAAGSAQNGGAPQRRETSEDPAGDSAGDGAPREGFQRDGEDSDRPKRRRRRRRGRKGAQEDGGDREGGQQAAPPKDGTQHRKERPARQRQRGERDARRDARRDSHGEPHRDAHRDGKGGGSDGSSENAARPTHGEGMFLLDKGNVSVLRKLENQWLPSKDDVYVPKKLVDKYKLHDGMYLKGPLGRGFKHRFQLENVDEIDGQPPAFWKNKPIFKNLTSIDPDFHYSVGDVTDDVSMRMVDLLSPIGRGQRGLLVAPPRSGKTTLMRQFAAGIEKGYPDVKLMVLLIDERPEEATDWQRSVTTGQVFASTADESAKHHIQLAEVVWKRAMRMVEMGDDVIILLDSITRLARAYNNQSGGSGRTMSGGLDSRAMERPRKIFGSARNTVEAGSLTILGTTLVDTGSRMDQLVFEEFKGTGNMELVLNRKLADRRIFPAIDIERTGTRKEEKLVGLRRLKLIHVLRRVLSRMHFTEAADLLITRLSDVSRTDEFLERFTVDPEA</sequence>
<keyword evidence="4 7" id="KW-0694">RNA-binding</keyword>
<keyword evidence="6 7" id="KW-0804">Transcription</keyword>
<keyword evidence="3 7" id="KW-0347">Helicase</keyword>
<evidence type="ECO:0000256" key="7">
    <source>
        <dbReference type="HAMAP-Rule" id="MF_01884"/>
    </source>
</evidence>
<organism evidence="11 12">
    <name type="scientific">Saltatorellus ferox</name>
    <dbReference type="NCBI Taxonomy" id="2528018"/>
    <lineage>
        <taxon>Bacteria</taxon>
        <taxon>Pseudomonadati</taxon>
        <taxon>Planctomycetota</taxon>
        <taxon>Planctomycetia</taxon>
        <taxon>Planctomycetia incertae sedis</taxon>
        <taxon>Saltatorellus</taxon>
    </lineage>
</organism>
<dbReference type="InterPro" id="IPR003593">
    <property type="entry name" value="AAA+_ATPase"/>
</dbReference>
<evidence type="ECO:0000256" key="6">
    <source>
        <dbReference type="ARBA" id="ARBA00023163"/>
    </source>
</evidence>
<dbReference type="Proteomes" id="UP000320390">
    <property type="component" value="Chromosome"/>
</dbReference>
<feature type="compositionally biased region" description="Basic and acidic residues" evidence="9">
    <location>
        <begin position="145"/>
        <end position="162"/>
    </location>
</feature>
<dbReference type="Gene3D" id="2.40.50.140">
    <property type="entry name" value="Nucleic acid-binding proteins"/>
    <property type="match status" value="1"/>
</dbReference>
<dbReference type="GO" id="GO:0008186">
    <property type="term" value="F:ATP-dependent activity, acting on RNA"/>
    <property type="evidence" value="ECO:0007669"/>
    <property type="project" value="InterPro"/>
</dbReference>
<dbReference type="HAMAP" id="MF_01884">
    <property type="entry name" value="Rho"/>
    <property type="match status" value="1"/>
</dbReference>
<keyword evidence="1 7" id="KW-0806">Transcription termination</keyword>
<dbReference type="InterPro" id="IPR027417">
    <property type="entry name" value="P-loop_NTPase"/>
</dbReference>
<dbReference type="GO" id="GO:0005524">
    <property type="term" value="F:ATP binding"/>
    <property type="evidence" value="ECO:0007669"/>
    <property type="project" value="UniProtKB-UniRule"/>
</dbReference>
<feature type="binding site" evidence="7">
    <location>
        <begin position="458"/>
        <end position="463"/>
    </location>
    <ligand>
        <name>ATP</name>
        <dbReference type="ChEBI" id="CHEBI:30616"/>
    </ligand>
</feature>
<dbReference type="RefSeq" id="WP_145197382.1">
    <property type="nucleotide sequence ID" value="NZ_CP036434.1"/>
</dbReference>
<feature type="compositionally biased region" description="Basic residues" evidence="9">
    <location>
        <begin position="32"/>
        <end position="62"/>
    </location>
</feature>
<feature type="binding site" evidence="7">
    <location>
        <position position="489"/>
    </location>
    <ligand>
        <name>ATP</name>
        <dbReference type="ChEBI" id="CHEBI:30616"/>
    </ligand>
</feature>
<feature type="compositionally biased region" description="Basic and acidic residues" evidence="9">
    <location>
        <begin position="186"/>
        <end position="198"/>
    </location>
</feature>
<dbReference type="GO" id="GO:0003723">
    <property type="term" value="F:RNA binding"/>
    <property type="evidence" value="ECO:0007669"/>
    <property type="project" value="UniProtKB-UniRule"/>
</dbReference>
<dbReference type="EMBL" id="CP036434">
    <property type="protein sequence ID" value="QDV06850.1"/>
    <property type="molecule type" value="Genomic_DNA"/>
</dbReference>
<evidence type="ECO:0000313" key="12">
    <source>
        <dbReference type="Proteomes" id="UP000320390"/>
    </source>
</evidence>
<dbReference type="InterPro" id="IPR000194">
    <property type="entry name" value="ATPase_F1/V1/A1_a/bsu_nucl-bd"/>
</dbReference>
<dbReference type="SMART" id="SM00382">
    <property type="entry name" value="AAA"/>
    <property type="match status" value="1"/>
</dbReference>
<evidence type="ECO:0000313" key="11">
    <source>
        <dbReference type="EMBL" id="QDV06850.1"/>
    </source>
</evidence>
<dbReference type="Gene3D" id="3.40.50.300">
    <property type="entry name" value="P-loop containing nucleotide triphosphate hydrolases"/>
    <property type="match status" value="1"/>
</dbReference>
<keyword evidence="5 7" id="KW-0805">Transcription regulation</keyword>
<dbReference type="EC" id="3.6.4.-" evidence="7"/>
<dbReference type="InterPro" id="IPR011113">
    <property type="entry name" value="Rho_RNA-bd"/>
</dbReference>
<feature type="domain" description="Rho RNA-BD" evidence="10">
    <location>
        <begin position="330"/>
        <end position="403"/>
    </location>
</feature>
<evidence type="ECO:0000256" key="2">
    <source>
        <dbReference type="ARBA" id="ARBA00022801"/>
    </source>
</evidence>
<protein>
    <recommendedName>
        <fullName evidence="7">Transcription termination factor Rho</fullName>
        <ecNumber evidence="7">3.6.4.-</ecNumber>
    </recommendedName>
    <alternativeName>
        <fullName evidence="7">ATP-dependent helicase Rho</fullName>
    </alternativeName>
</protein>
<gene>
    <name evidence="7" type="primary">rho</name>
    <name evidence="11" type="ORF">Poly30_23670</name>
</gene>
<dbReference type="PANTHER" id="PTHR46425">
    <property type="entry name" value="TRANSCRIPTION TERMINATION FACTOR RHO"/>
    <property type="match status" value="1"/>
</dbReference>
<dbReference type="GO" id="GO:0006353">
    <property type="term" value="P:DNA-templated transcription termination"/>
    <property type="evidence" value="ECO:0007669"/>
    <property type="project" value="UniProtKB-UniRule"/>
</dbReference>
<comment type="similarity">
    <text evidence="7 8">Belongs to the Rho family.</text>
</comment>
<dbReference type="PROSITE" id="PS51856">
    <property type="entry name" value="RHO_RNA_BD"/>
    <property type="match status" value="1"/>
</dbReference>
<evidence type="ECO:0000256" key="9">
    <source>
        <dbReference type="SAM" id="MobiDB-lite"/>
    </source>
</evidence>
<evidence type="ECO:0000256" key="8">
    <source>
        <dbReference type="PROSITE-ProRule" id="PRU01203"/>
    </source>
</evidence>
<feature type="region of interest" description="Disordered" evidence="9">
    <location>
        <begin position="1"/>
        <end position="336"/>
    </location>
</feature>
<feature type="compositionally biased region" description="Basic and acidic residues" evidence="9">
    <location>
        <begin position="256"/>
        <end position="266"/>
    </location>
</feature>
<comment type="subunit">
    <text evidence="7">Homohexamer. The homohexamer assembles into an open ring structure.</text>
</comment>